<dbReference type="GO" id="GO:0061817">
    <property type="term" value="P:endoplasmic reticulum-plasma membrane tethering"/>
    <property type="evidence" value="ECO:0007669"/>
    <property type="project" value="TreeGrafter"/>
</dbReference>
<dbReference type="SUPFAM" id="SSF49354">
    <property type="entry name" value="PapD-like"/>
    <property type="match status" value="1"/>
</dbReference>
<dbReference type="Proteomes" id="UP000483820">
    <property type="component" value="Chromosome III"/>
</dbReference>
<keyword evidence="4" id="KW-0479">Metal-binding</keyword>
<dbReference type="SUPFAM" id="SSF57850">
    <property type="entry name" value="RING/U-box"/>
    <property type="match status" value="1"/>
</dbReference>
<dbReference type="CTD" id="9814444"/>
<dbReference type="Pfam" id="PF00635">
    <property type="entry name" value="Motile_Sperm"/>
    <property type="match status" value="1"/>
</dbReference>
<evidence type="ECO:0000256" key="11">
    <source>
        <dbReference type="SAM" id="Coils"/>
    </source>
</evidence>
<feature type="domain" description="RING-type" evidence="12">
    <location>
        <begin position="194"/>
        <end position="239"/>
    </location>
</feature>
<dbReference type="GO" id="GO:0033149">
    <property type="term" value="F:FFAT motif binding"/>
    <property type="evidence" value="ECO:0007669"/>
    <property type="project" value="TreeGrafter"/>
</dbReference>
<dbReference type="Gene3D" id="2.60.40.10">
    <property type="entry name" value="Immunoglobulins"/>
    <property type="match status" value="1"/>
</dbReference>
<dbReference type="InterPro" id="IPR000535">
    <property type="entry name" value="MSP_dom"/>
</dbReference>
<keyword evidence="3" id="KW-0812">Transmembrane</keyword>
<comment type="function">
    <text evidence="10">Central component in molecular interactions underlying sperm crawling. Forms an extensive filament system that extends from sperm villipoda, along the leading edge of the pseudopod.</text>
</comment>
<comment type="caution">
    <text evidence="14">The sequence shown here is derived from an EMBL/GenBank/DDBJ whole genome shotgun (WGS) entry which is preliminary data.</text>
</comment>
<gene>
    <name evidence="14" type="ORF">GCK72_011612</name>
</gene>
<sequence length="260" mass="29415">MESLLEVTPNDRLTFTGPFTDVVTAHMTLKNMSSNSVCFKVKTTAPKQFWASPNTGLIIPGDSKQIKVMLQSFKRFPSDAGRHKFQIQSCVAPAEDIQDFKSIWKNVDRSKILYNILRTTFIENMNPSSGEESKKIVDATVKDDVDILAGILDSLDVENIVLRQELEDARRELIEARKEIEDSRAARSQTRFECEICLQQFTDIAGNRAPKVLRCGHTICASCVNSLQQDNSVTCPFCRVVTSNLIEIYNNYIIRLLLFL</sequence>
<dbReference type="GO" id="GO:0090158">
    <property type="term" value="P:endoplasmic reticulum membrane organization"/>
    <property type="evidence" value="ECO:0007669"/>
    <property type="project" value="TreeGrafter"/>
</dbReference>
<dbReference type="GO" id="GO:0005886">
    <property type="term" value="C:plasma membrane"/>
    <property type="evidence" value="ECO:0007669"/>
    <property type="project" value="TreeGrafter"/>
</dbReference>
<dbReference type="InterPro" id="IPR027370">
    <property type="entry name" value="Znf-RING_euk"/>
</dbReference>
<dbReference type="GO" id="GO:0008270">
    <property type="term" value="F:zinc ion binding"/>
    <property type="evidence" value="ECO:0007669"/>
    <property type="project" value="UniProtKB-KW"/>
</dbReference>
<feature type="coiled-coil region" evidence="11">
    <location>
        <begin position="152"/>
        <end position="186"/>
    </location>
</feature>
<evidence type="ECO:0000256" key="7">
    <source>
        <dbReference type="ARBA" id="ARBA00022989"/>
    </source>
</evidence>
<evidence type="ECO:0000256" key="1">
    <source>
        <dbReference type="ARBA" id="ARBA00004211"/>
    </source>
</evidence>
<reference evidence="14 15" key="1">
    <citation type="submission" date="2019-12" db="EMBL/GenBank/DDBJ databases">
        <title>Chromosome-level assembly of the Caenorhabditis remanei genome.</title>
        <authorList>
            <person name="Teterina A.A."/>
            <person name="Willis J.H."/>
            <person name="Phillips P.C."/>
        </authorList>
    </citation>
    <scope>NUCLEOTIDE SEQUENCE [LARGE SCALE GENOMIC DNA]</scope>
    <source>
        <strain evidence="14 15">PX506</strain>
        <tissue evidence="14">Whole organism</tissue>
    </source>
</reference>
<keyword evidence="6" id="KW-0862">Zinc</keyword>
<dbReference type="InterPro" id="IPR013783">
    <property type="entry name" value="Ig-like_fold"/>
</dbReference>
<dbReference type="InterPro" id="IPR017907">
    <property type="entry name" value="Znf_RING_CS"/>
</dbReference>
<dbReference type="GO" id="GO:0005789">
    <property type="term" value="C:endoplasmic reticulum membrane"/>
    <property type="evidence" value="ECO:0007669"/>
    <property type="project" value="InterPro"/>
</dbReference>
<dbReference type="PANTHER" id="PTHR10809">
    <property type="entry name" value="VESICLE-ASSOCIATED MEMBRANE PROTEIN-ASSOCIATED PROTEIN"/>
    <property type="match status" value="1"/>
</dbReference>
<evidence type="ECO:0000256" key="10">
    <source>
        <dbReference type="RuleBase" id="RU003425"/>
    </source>
</evidence>
<dbReference type="InterPro" id="IPR008962">
    <property type="entry name" value="PapD-like_sf"/>
</dbReference>
<keyword evidence="7" id="KW-1133">Transmembrane helix</keyword>
<organism evidence="14 15">
    <name type="scientific">Caenorhabditis remanei</name>
    <name type="common">Caenorhabditis vulgaris</name>
    <dbReference type="NCBI Taxonomy" id="31234"/>
    <lineage>
        <taxon>Eukaryota</taxon>
        <taxon>Metazoa</taxon>
        <taxon>Ecdysozoa</taxon>
        <taxon>Nematoda</taxon>
        <taxon>Chromadorea</taxon>
        <taxon>Rhabditida</taxon>
        <taxon>Rhabditina</taxon>
        <taxon>Rhabditomorpha</taxon>
        <taxon>Rhabditoidea</taxon>
        <taxon>Rhabditidae</taxon>
        <taxon>Peloderinae</taxon>
        <taxon>Caenorhabditis</taxon>
    </lineage>
</organism>
<evidence type="ECO:0000313" key="14">
    <source>
        <dbReference type="EMBL" id="KAF1763346.1"/>
    </source>
</evidence>
<comment type="subcellular location">
    <subcellularLocation>
        <location evidence="1">Membrane</location>
        <topology evidence="1">Single-pass type IV membrane protein</topology>
    </subcellularLocation>
</comment>
<evidence type="ECO:0000256" key="3">
    <source>
        <dbReference type="ARBA" id="ARBA00022692"/>
    </source>
</evidence>
<dbReference type="PROSITE" id="PS00518">
    <property type="entry name" value="ZF_RING_1"/>
    <property type="match status" value="1"/>
</dbReference>
<evidence type="ECO:0000256" key="2">
    <source>
        <dbReference type="ARBA" id="ARBA00008932"/>
    </source>
</evidence>
<accession>A0A6A5H8W7</accession>
<dbReference type="EMBL" id="WUAV01000003">
    <property type="protein sequence ID" value="KAF1763346.1"/>
    <property type="molecule type" value="Genomic_DNA"/>
</dbReference>
<proteinExistence type="inferred from homology"/>
<dbReference type="GeneID" id="9814444"/>
<dbReference type="AlphaFoldDB" id="A0A6A5H8W7"/>
<evidence type="ECO:0000256" key="5">
    <source>
        <dbReference type="ARBA" id="ARBA00022771"/>
    </source>
</evidence>
<dbReference type="KEGG" id="crq:GCK72_011612"/>
<dbReference type="SMART" id="SM00184">
    <property type="entry name" value="RING"/>
    <property type="match status" value="1"/>
</dbReference>
<keyword evidence="10" id="KW-0963">Cytoplasm</keyword>
<dbReference type="PANTHER" id="PTHR10809:SF6">
    <property type="entry name" value="AT11025P-RELATED"/>
    <property type="match status" value="1"/>
</dbReference>
<evidence type="ECO:0000256" key="9">
    <source>
        <dbReference type="PROSITE-ProRule" id="PRU00175"/>
    </source>
</evidence>
<dbReference type="PROSITE" id="PS50202">
    <property type="entry name" value="MSP"/>
    <property type="match status" value="1"/>
</dbReference>
<keyword evidence="5 9" id="KW-0863">Zinc-finger</keyword>
<evidence type="ECO:0000313" key="15">
    <source>
        <dbReference type="Proteomes" id="UP000483820"/>
    </source>
</evidence>
<dbReference type="InterPro" id="IPR001841">
    <property type="entry name" value="Znf_RING"/>
</dbReference>
<protein>
    <recommendedName>
        <fullName evidence="10">Major sperm protein</fullName>
    </recommendedName>
</protein>
<name>A0A6A5H8W7_CAERE</name>
<evidence type="ECO:0000256" key="6">
    <source>
        <dbReference type="ARBA" id="ARBA00022833"/>
    </source>
</evidence>
<evidence type="ECO:0000259" key="12">
    <source>
        <dbReference type="PROSITE" id="PS50089"/>
    </source>
</evidence>
<dbReference type="RefSeq" id="XP_003102293.2">
    <property type="nucleotide sequence ID" value="XM_003102245.2"/>
</dbReference>
<feature type="domain" description="MSP" evidence="13">
    <location>
        <begin position="4"/>
        <end position="122"/>
    </location>
</feature>
<keyword evidence="8" id="KW-0472">Membrane</keyword>
<evidence type="ECO:0000256" key="4">
    <source>
        <dbReference type="ARBA" id="ARBA00022723"/>
    </source>
</evidence>
<evidence type="ECO:0000256" key="8">
    <source>
        <dbReference type="ARBA" id="ARBA00023136"/>
    </source>
</evidence>
<evidence type="ECO:0000259" key="13">
    <source>
        <dbReference type="PROSITE" id="PS50202"/>
    </source>
</evidence>
<keyword evidence="11" id="KW-0175">Coiled coil</keyword>
<dbReference type="Gene3D" id="3.30.40.10">
    <property type="entry name" value="Zinc/RING finger domain, C3HC4 (zinc finger)"/>
    <property type="match status" value="1"/>
</dbReference>
<dbReference type="Pfam" id="PF13445">
    <property type="entry name" value="zf-RING_UBOX"/>
    <property type="match status" value="1"/>
</dbReference>
<dbReference type="InterPro" id="IPR016763">
    <property type="entry name" value="VAP"/>
</dbReference>
<keyword evidence="10" id="KW-0206">Cytoskeleton</keyword>
<comment type="similarity">
    <text evidence="2">Belongs to the VAMP-associated protein (VAP) (TC 9.B.17) family.</text>
</comment>
<dbReference type="PROSITE" id="PS50089">
    <property type="entry name" value="ZF_RING_2"/>
    <property type="match status" value="1"/>
</dbReference>
<dbReference type="InterPro" id="IPR013083">
    <property type="entry name" value="Znf_RING/FYVE/PHD"/>
</dbReference>